<dbReference type="RefSeq" id="WP_243460735.1">
    <property type="nucleotide sequence ID" value="NZ_AP023176.1"/>
</dbReference>
<dbReference type="InterPro" id="IPR015943">
    <property type="entry name" value="WD40/YVTN_repeat-like_dom_sf"/>
</dbReference>
<geneLocation type="plasmid" evidence="1 2">
    <name>PPGU16_p1</name>
</geneLocation>
<proteinExistence type="predicted"/>
<dbReference type="AlphaFoldDB" id="A0A7I8BW37"/>
<keyword evidence="1" id="KW-0614">Plasmid</keyword>
<keyword evidence="2" id="KW-1185">Reference proteome</keyword>
<evidence type="ECO:0000313" key="2">
    <source>
        <dbReference type="Proteomes" id="UP000510888"/>
    </source>
</evidence>
<accession>A0A7I8BW37</accession>
<name>A0A7I8BW37_9BURK</name>
<evidence type="ECO:0000313" key="1">
    <source>
        <dbReference type="EMBL" id="BCF93016.1"/>
    </source>
</evidence>
<sequence length="396" mass="41291">MTAKHAVSANTNTGKARFSRELARRLRTKAAYVAGTLALIATCTAQAEPQGFLETLHRNTTLINTVPDNGDQNPYAIVVAPVSAGSVKQGDVLVDNFNNSANLQGTGSTIVNYHPDTKQMTLFAQIPRDLKDCPGGVGLSTAMTMLKSGWVIVGSTPSNDGTTGTKGAGCLVVLDSQGKVTSTISSPNINDPWGNMAVVDNGTSATLFISMAGFGVGGADGEPPVFKQATVLRLDLDIAQGKPPVVKKETVVGSGFGAQADKGVFLVGPTGLALSADQKLLFVSDAIGNRVNEIDEPMTRDTSAGVGRQLTADGLLHRPLAMVTAPNGHLLVTNALNGQVVEIVPATGKQLYARWIDTDKAQTPPGNGDLFGIAMTPEGDGFYYVQDDVNTLVLAK</sequence>
<protein>
    <submittedName>
        <fullName evidence="1">Uncharacterized protein</fullName>
    </submittedName>
</protein>
<dbReference type="KEGG" id="plad:PPGU16_60830"/>
<dbReference type="SUPFAM" id="SSF63829">
    <property type="entry name" value="Calcium-dependent phosphotriesterase"/>
    <property type="match status" value="1"/>
</dbReference>
<reference evidence="1 2" key="1">
    <citation type="journal article" date="2020" name="Genes (Basel)">
        <title>Genomic Comparison of Insect Gut Symbionts from Divergent Burkholderia Subclades.</title>
        <authorList>
            <person name="Takeshita K."/>
            <person name="Kikuchi Y."/>
        </authorList>
    </citation>
    <scope>NUCLEOTIDE SEQUENCE [LARGE SCALE GENOMIC DNA]</scope>
    <source>
        <strain evidence="1 2">PGU16</strain>
        <plasmid evidence="1 2">PPGU16_p1</plasmid>
    </source>
</reference>
<dbReference type="EMBL" id="AP023176">
    <property type="protein sequence ID" value="BCF93016.1"/>
    <property type="molecule type" value="Genomic_DNA"/>
</dbReference>
<organism evidence="1 2">
    <name type="scientific">Paraburkholderia largidicola</name>
    <dbReference type="NCBI Taxonomy" id="3014751"/>
    <lineage>
        <taxon>Bacteria</taxon>
        <taxon>Pseudomonadati</taxon>
        <taxon>Pseudomonadota</taxon>
        <taxon>Betaproteobacteria</taxon>
        <taxon>Burkholderiales</taxon>
        <taxon>Burkholderiaceae</taxon>
        <taxon>Paraburkholderia</taxon>
    </lineage>
</organism>
<dbReference type="Proteomes" id="UP000510888">
    <property type="component" value="Plasmid PPGU16_p1"/>
</dbReference>
<gene>
    <name evidence="1" type="ORF">PPGU16_60830</name>
</gene>
<dbReference type="Gene3D" id="2.130.10.10">
    <property type="entry name" value="YVTN repeat-like/Quinoprotein amine dehydrogenase"/>
    <property type="match status" value="1"/>
</dbReference>